<reference evidence="7 8" key="1">
    <citation type="submission" date="2023-07" db="EMBL/GenBank/DDBJ databases">
        <title>Novel species of Thermanaerothrix with wide hydrolytic capabilities.</title>
        <authorList>
            <person name="Zayulina K.S."/>
            <person name="Podosokorskaya O.A."/>
            <person name="Elcheninov A.G."/>
        </authorList>
    </citation>
    <scope>NUCLEOTIDE SEQUENCE [LARGE SCALE GENOMIC DNA]</scope>
    <source>
        <strain evidence="7 8">4228-RoL</strain>
    </source>
</reference>
<proteinExistence type="predicted"/>
<feature type="transmembrane region" description="Helical" evidence="6">
    <location>
        <begin position="74"/>
        <end position="96"/>
    </location>
</feature>
<name>A0ABU3NUC9_9CHLR</name>
<keyword evidence="8" id="KW-1185">Reference proteome</keyword>
<gene>
    <name evidence="7" type="ORF">QYE77_14320</name>
</gene>
<evidence type="ECO:0000313" key="7">
    <source>
        <dbReference type="EMBL" id="MDT8899436.1"/>
    </source>
</evidence>
<protein>
    <submittedName>
        <fullName evidence="7">ABC transporter permease</fullName>
    </submittedName>
</protein>
<evidence type="ECO:0000256" key="1">
    <source>
        <dbReference type="ARBA" id="ARBA00004651"/>
    </source>
</evidence>
<keyword evidence="4 6" id="KW-1133">Transmembrane helix</keyword>
<feature type="transmembrane region" description="Helical" evidence="6">
    <location>
        <begin position="35"/>
        <end position="54"/>
    </location>
</feature>
<dbReference type="EMBL" id="JAUHMF010000003">
    <property type="protein sequence ID" value="MDT8899436.1"/>
    <property type="molecule type" value="Genomic_DNA"/>
</dbReference>
<feature type="transmembrane region" description="Helical" evidence="6">
    <location>
        <begin position="212"/>
        <end position="231"/>
    </location>
</feature>
<evidence type="ECO:0000256" key="2">
    <source>
        <dbReference type="ARBA" id="ARBA00022475"/>
    </source>
</evidence>
<feature type="transmembrane region" description="Helical" evidence="6">
    <location>
        <begin position="161"/>
        <end position="180"/>
    </location>
</feature>
<organism evidence="7 8">
    <name type="scientific">Thermanaerothrix solaris</name>
    <dbReference type="NCBI Taxonomy" id="3058434"/>
    <lineage>
        <taxon>Bacteria</taxon>
        <taxon>Bacillati</taxon>
        <taxon>Chloroflexota</taxon>
        <taxon>Anaerolineae</taxon>
        <taxon>Anaerolineales</taxon>
        <taxon>Anaerolineaceae</taxon>
        <taxon>Thermanaerothrix</taxon>
    </lineage>
</organism>
<sequence>MKAKTSSLSNADKSRKTFFLNEWFGIQIIPSTLRVILTLAIAFLMGAIVMWVSGKDALQAYNALFQSSLGSRTAIANSLLAATPILFTSMAAVIAFRAGVFNVGVEGSLYLGAFAAAWVGFTFTNLQSWVLITLCLCASAIVGGVWCLIPGLLKLRLGVDELVTTILLNYVAILFTEYLVNGPFLVPGLANAMSEQIAPGARLVRLMPPSQLNLSFIIAIVVAIIVIYIMHKTTLGYEIRMVGDNPDFARWSGINVSSVIEKVMFIGGILGGLAGAGQVMGVHYRFIAGFSPGLAFTGVTVALLVRNSPLGALLVALLFGILRSGGATMELMSDVPRDLIRVLEATLIFFAAIEFGSLIRRRRRVN</sequence>
<keyword evidence="3 6" id="KW-0812">Transmembrane</keyword>
<dbReference type="InterPro" id="IPR001851">
    <property type="entry name" value="ABC_transp_permease"/>
</dbReference>
<feature type="transmembrane region" description="Helical" evidence="6">
    <location>
        <begin position="286"/>
        <end position="305"/>
    </location>
</feature>
<dbReference type="RefSeq" id="WP_315626161.1">
    <property type="nucleotide sequence ID" value="NZ_JAUHMF010000003.1"/>
</dbReference>
<evidence type="ECO:0000256" key="4">
    <source>
        <dbReference type="ARBA" id="ARBA00022989"/>
    </source>
</evidence>
<dbReference type="Pfam" id="PF02653">
    <property type="entry name" value="BPD_transp_2"/>
    <property type="match status" value="1"/>
</dbReference>
<keyword evidence="5 6" id="KW-0472">Membrane</keyword>
<evidence type="ECO:0000313" key="8">
    <source>
        <dbReference type="Proteomes" id="UP001254165"/>
    </source>
</evidence>
<dbReference type="PANTHER" id="PTHR47089">
    <property type="entry name" value="ABC TRANSPORTER, PERMEASE PROTEIN"/>
    <property type="match status" value="1"/>
</dbReference>
<evidence type="ECO:0000256" key="5">
    <source>
        <dbReference type="ARBA" id="ARBA00023136"/>
    </source>
</evidence>
<accession>A0ABU3NUC9</accession>
<feature type="transmembrane region" description="Helical" evidence="6">
    <location>
        <begin position="339"/>
        <end position="359"/>
    </location>
</feature>
<comment type="caution">
    <text evidence="7">The sequence shown here is derived from an EMBL/GenBank/DDBJ whole genome shotgun (WGS) entry which is preliminary data.</text>
</comment>
<feature type="transmembrane region" description="Helical" evidence="6">
    <location>
        <begin position="312"/>
        <end position="333"/>
    </location>
</feature>
<dbReference type="Proteomes" id="UP001254165">
    <property type="component" value="Unassembled WGS sequence"/>
</dbReference>
<comment type="subcellular location">
    <subcellularLocation>
        <location evidence="1">Cell membrane</location>
        <topology evidence="1">Multi-pass membrane protein</topology>
    </subcellularLocation>
</comment>
<evidence type="ECO:0000256" key="3">
    <source>
        <dbReference type="ARBA" id="ARBA00022692"/>
    </source>
</evidence>
<feature type="transmembrane region" description="Helical" evidence="6">
    <location>
        <begin position="129"/>
        <end position="149"/>
    </location>
</feature>
<dbReference type="PANTHER" id="PTHR47089:SF1">
    <property type="entry name" value="GUANOSINE ABC TRANSPORTER PERMEASE PROTEIN NUPP"/>
    <property type="match status" value="1"/>
</dbReference>
<dbReference type="CDD" id="cd06580">
    <property type="entry name" value="TM_PBP1_transp_TpRbsC_like"/>
    <property type="match status" value="1"/>
</dbReference>
<keyword evidence="2" id="KW-1003">Cell membrane</keyword>
<evidence type="ECO:0000256" key="6">
    <source>
        <dbReference type="SAM" id="Phobius"/>
    </source>
</evidence>
<feature type="transmembrane region" description="Helical" evidence="6">
    <location>
        <begin position="103"/>
        <end position="123"/>
    </location>
</feature>